<accession>A0A060X0Q2</accession>
<dbReference type="SUPFAM" id="SSF56024">
    <property type="entry name" value="Phospholipase D/nuclease"/>
    <property type="match status" value="1"/>
</dbReference>
<evidence type="ECO:0000256" key="1">
    <source>
        <dbReference type="ARBA" id="ARBA00004496"/>
    </source>
</evidence>
<dbReference type="PaxDb" id="8022-A0A060X0Q2"/>
<feature type="region of interest" description="Disordered" evidence="4">
    <location>
        <begin position="463"/>
        <end position="482"/>
    </location>
</feature>
<keyword evidence="3" id="KW-0963">Cytoplasm</keyword>
<proteinExistence type="inferred from homology"/>
<dbReference type="GO" id="GO:0005737">
    <property type="term" value="C:cytoplasm"/>
    <property type="evidence" value="ECO:0007669"/>
    <property type="project" value="UniProtKB-SubCell"/>
</dbReference>
<gene>
    <name evidence="6" type="ORF">GSONMT00049635001</name>
</gene>
<feature type="region of interest" description="Disordered" evidence="4">
    <location>
        <begin position="947"/>
        <end position="967"/>
    </location>
</feature>
<protein>
    <recommendedName>
        <fullName evidence="5">Scaffolding anchor of CK1 domain-containing protein</fullName>
    </recommendedName>
</protein>
<evidence type="ECO:0000256" key="3">
    <source>
        <dbReference type="ARBA" id="ARBA00022490"/>
    </source>
</evidence>
<feature type="compositionally biased region" description="Polar residues" evidence="4">
    <location>
        <begin position="622"/>
        <end position="634"/>
    </location>
</feature>
<dbReference type="InterPro" id="IPR050944">
    <property type="entry name" value="FAM83"/>
</dbReference>
<feature type="compositionally biased region" description="Low complexity" evidence="4">
    <location>
        <begin position="883"/>
        <end position="894"/>
    </location>
</feature>
<organism evidence="6 7">
    <name type="scientific">Oncorhynchus mykiss</name>
    <name type="common">Rainbow trout</name>
    <name type="synonym">Salmo gairdneri</name>
    <dbReference type="NCBI Taxonomy" id="8022"/>
    <lineage>
        <taxon>Eukaryota</taxon>
        <taxon>Metazoa</taxon>
        <taxon>Chordata</taxon>
        <taxon>Craniata</taxon>
        <taxon>Vertebrata</taxon>
        <taxon>Euteleostomi</taxon>
        <taxon>Actinopterygii</taxon>
        <taxon>Neopterygii</taxon>
        <taxon>Teleostei</taxon>
        <taxon>Protacanthopterygii</taxon>
        <taxon>Salmoniformes</taxon>
        <taxon>Salmonidae</taxon>
        <taxon>Salmoninae</taxon>
        <taxon>Oncorhynchus</taxon>
    </lineage>
</organism>
<feature type="region of interest" description="Disordered" evidence="4">
    <location>
        <begin position="909"/>
        <end position="934"/>
    </location>
</feature>
<evidence type="ECO:0000313" key="7">
    <source>
        <dbReference type="Proteomes" id="UP000193380"/>
    </source>
</evidence>
<evidence type="ECO:0000259" key="5">
    <source>
        <dbReference type="Pfam" id="PF07894"/>
    </source>
</evidence>
<dbReference type="AlphaFoldDB" id="A0A060X0Q2"/>
<dbReference type="Gene3D" id="3.30.870.10">
    <property type="entry name" value="Endonuclease Chain A"/>
    <property type="match status" value="1"/>
</dbReference>
<dbReference type="EMBL" id="FR904739">
    <property type="protein sequence ID" value="CDQ70904.1"/>
    <property type="molecule type" value="Genomic_DNA"/>
</dbReference>
<dbReference type="PANTHER" id="PTHR16181">
    <property type="entry name" value="PROTEIN FAM83A-RELATED"/>
    <property type="match status" value="1"/>
</dbReference>
<feature type="compositionally biased region" description="Polar residues" evidence="4">
    <location>
        <begin position="851"/>
        <end position="867"/>
    </location>
</feature>
<feature type="region of interest" description="Disordered" evidence="4">
    <location>
        <begin position="835"/>
        <end position="897"/>
    </location>
</feature>
<feature type="domain" description="Scaffolding anchor of CK1" evidence="5">
    <location>
        <begin position="19"/>
        <end position="284"/>
    </location>
</feature>
<comment type="subcellular location">
    <subcellularLocation>
        <location evidence="1">Cytoplasm</location>
    </subcellularLocation>
</comment>
<feature type="compositionally biased region" description="Basic and acidic residues" evidence="4">
    <location>
        <begin position="602"/>
        <end position="618"/>
    </location>
</feature>
<dbReference type="STRING" id="8022.A0A060X0Q2"/>
<feature type="region of interest" description="Disordered" evidence="4">
    <location>
        <begin position="526"/>
        <end position="546"/>
    </location>
</feature>
<name>A0A060X0Q2_ONCMY</name>
<dbReference type="Pfam" id="PF07894">
    <property type="entry name" value="SACK1"/>
    <property type="match status" value="1"/>
</dbReference>
<dbReference type="GO" id="GO:0007165">
    <property type="term" value="P:signal transduction"/>
    <property type="evidence" value="ECO:0007669"/>
    <property type="project" value="TreeGrafter"/>
</dbReference>
<evidence type="ECO:0000313" key="6">
    <source>
        <dbReference type="EMBL" id="CDQ70904.1"/>
    </source>
</evidence>
<dbReference type="GO" id="GO:0016020">
    <property type="term" value="C:membrane"/>
    <property type="evidence" value="ECO:0007669"/>
    <property type="project" value="TreeGrafter"/>
</dbReference>
<sequence>MESKLSCLLSFKEDVFPVEYIQPHYKESYRLAIYALVSGGRDAYQEYLKAEQLSDFLSEEEVIFILDNAELPVPEDEDYEAGKRKSEENVIAPSTYFPTESDEEVPDLDLGWPEVTNENVETNISLLFHPPRHNTPTIKETIRKQIQDARQVIAIAMDVFTDVDIFKEIVNATTRGVMVYILLDDFQFKSFLNMAKSAGVQIQELKNLRVRTVKGQQYMCRSGAKFHGSLEQRFLLVDCKTVLYGTYSFMWSFEKINLSMVLVVTGQLVGSYDEEFRRLFARSTLPATLSQERDSRKEPATSTYDPYSGRYFESRLSLDQIHMRSRGRQLGLMSSTGQQKDDRYNNGQMVKRGLSFQDRLNQSHCTDMVKLVRGHSYAGELPRRGNSTTHLRNVRDEAGGAHGAPERGRCNEDLLLPGRINHYTQKRYGIDQQHPLPYSSENSLNRWKIDSYLNNSDATLGEPVDNLHLPDSTQNPNTSSRMRTSVLFNSRLTEQSETPNYMSEHSVTSPQGSLWMLSPQGSLRVTSPQGSLGVTSPQGSLGGLSNFQTQLTPARLRESQTRLEEIRRKRLSLHEYEEPVSNLRPGQSQDSLRLSIFSTLERAKGRSSERGLDKRHSAAELSGSSEHSSIQGPSSRREELNPGGQQEEENRVEDQKCKLTNFSDAQKSASQYDVTTKTERNHLGDWQEPLSRTMSAAQLGIQLKEPLLKPSNFRPIGLNVESSKALTSLIGIPEEKEGPTRKSHDSADQLANSSDLVLSADKEETCQSANPLIPRTSVESIMNIVHANVSVEKMVEKTSHKEEGAELQRQNSFRSTIQRIGSVRSKHLVQADISAEQRTISDPPGKPSAVRLTTSPKGHSPSPSRSSHIAADTETEKEQLYNSPSPAGKSSSPGLTTSWVRRSFRKKCVPDQDSLSSTNTVESQASIHSDTGRKRAYSRFESFVSFENKPSDKPTTATTNRYDSDKHGSLFVRHTPVSSMHRYQTETTPNENKLGRFIQRVGNLISKK</sequence>
<evidence type="ECO:0000256" key="2">
    <source>
        <dbReference type="ARBA" id="ARBA00006937"/>
    </source>
</evidence>
<dbReference type="Proteomes" id="UP000193380">
    <property type="component" value="Unassembled WGS sequence"/>
</dbReference>
<dbReference type="InterPro" id="IPR012461">
    <property type="entry name" value="SACK1"/>
</dbReference>
<reference evidence="6" key="1">
    <citation type="journal article" date="2014" name="Nat. Commun.">
        <title>The rainbow trout genome provides novel insights into evolution after whole-genome duplication in vertebrates.</title>
        <authorList>
            <person name="Berthelot C."/>
            <person name="Brunet F."/>
            <person name="Chalopin D."/>
            <person name="Juanchich A."/>
            <person name="Bernard M."/>
            <person name="Noel B."/>
            <person name="Bento P."/>
            <person name="Da Silva C."/>
            <person name="Labadie K."/>
            <person name="Alberti A."/>
            <person name="Aury J.M."/>
            <person name="Louis A."/>
            <person name="Dehais P."/>
            <person name="Bardou P."/>
            <person name="Montfort J."/>
            <person name="Klopp C."/>
            <person name="Cabau C."/>
            <person name="Gaspin C."/>
            <person name="Thorgaard G.H."/>
            <person name="Boussaha M."/>
            <person name="Quillet E."/>
            <person name="Guyomard R."/>
            <person name="Galiana D."/>
            <person name="Bobe J."/>
            <person name="Volff J.N."/>
            <person name="Genet C."/>
            <person name="Wincker P."/>
            <person name="Jaillon O."/>
            <person name="Roest Crollius H."/>
            <person name="Guiguen Y."/>
        </authorList>
    </citation>
    <scope>NUCLEOTIDE SEQUENCE [LARGE SCALE GENOMIC DNA]</scope>
</reference>
<dbReference type="PANTHER" id="PTHR16181:SF29">
    <property type="entry name" value="PROTEIN FAM83A-RELATED"/>
    <property type="match status" value="1"/>
</dbReference>
<feature type="compositionally biased region" description="Polar residues" evidence="4">
    <location>
        <begin position="913"/>
        <end position="929"/>
    </location>
</feature>
<comment type="similarity">
    <text evidence="2">Belongs to the FAM83 family.</text>
</comment>
<dbReference type="FunFam" id="3.30.870.10:FF:000004">
    <property type="entry name" value="protein FAM83H isoform X2"/>
    <property type="match status" value="1"/>
</dbReference>
<dbReference type="GO" id="GO:0019901">
    <property type="term" value="F:protein kinase binding"/>
    <property type="evidence" value="ECO:0007669"/>
    <property type="project" value="TreeGrafter"/>
</dbReference>
<feature type="region of interest" description="Disordered" evidence="4">
    <location>
        <begin position="602"/>
        <end position="654"/>
    </location>
</feature>
<evidence type="ECO:0000256" key="4">
    <source>
        <dbReference type="SAM" id="MobiDB-lite"/>
    </source>
</evidence>
<feature type="compositionally biased region" description="Polar residues" evidence="4">
    <location>
        <begin position="471"/>
        <end position="482"/>
    </location>
</feature>
<reference evidence="6" key="2">
    <citation type="submission" date="2014-03" db="EMBL/GenBank/DDBJ databases">
        <authorList>
            <person name="Genoscope - CEA"/>
        </authorList>
    </citation>
    <scope>NUCLEOTIDE SEQUENCE</scope>
</reference>